<organism evidence="1 2">
    <name type="scientific">Dermacentor silvarum</name>
    <name type="common">Tick</name>
    <dbReference type="NCBI Taxonomy" id="543639"/>
    <lineage>
        <taxon>Eukaryota</taxon>
        <taxon>Metazoa</taxon>
        <taxon>Ecdysozoa</taxon>
        <taxon>Arthropoda</taxon>
        <taxon>Chelicerata</taxon>
        <taxon>Arachnida</taxon>
        <taxon>Acari</taxon>
        <taxon>Parasitiformes</taxon>
        <taxon>Ixodida</taxon>
        <taxon>Ixodoidea</taxon>
        <taxon>Ixodidae</taxon>
        <taxon>Rhipicephalinae</taxon>
        <taxon>Dermacentor</taxon>
    </lineage>
</organism>
<evidence type="ECO:0000313" key="1">
    <source>
        <dbReference type="EMBL" id="KAH7941060.1"/>
    </source>
</evidence>
<comment type="caution">
    <text evidence="1">The sequence shown here is derived from an EMBL/GenBank/DDBJ whole genome shotgun (WGS) entry which is preliminary data.</text>
</comment>
<reference evidence="1" key="1">
    <citation type="submission" date="2020-05" db="EMBL/GenBank/DDBJ databases">
        <title>Large-scale comparative analyses of tick genomes elucidate their genetic diversity and vector capacities.</title>
        <authorList>
            <person name="Jia N."/>
            <person name="Wang J."/>
            <person name="Shi W."/>
            <person name="Du L."/>
            <person name="Sun Y."/>
            <person name="Zhan W."/>
            <person name="Jiang J."/>
            <person name="Wang Q."/>
            <person name="Zhang B."/>
            <person name="Ji P."/>
            <person name="Sakyi L.B."/>
            <person name="Cui X."/>
            <person name="Yuan T."/>
            <person name="Jiang B."/>
            <person name="Yang W."/>
            <person name="Lam T.T.-Y."/>
            <person name="Chang Q."/>
            <person name="Ding S."/>
            <person name="Wang X."/>
            <person name="Zhu J."/>
            <person name="Ruan X."/>
            <person name="Zhao L."/>
            <person name="Wei J."/>
            <person name="Que T."/>
            <person name="Du C."/>
            <person name="Cheng J."/>
            <person name="Dai P."/>
            <person name="Han X."/>
            <person name="Huang E."/>
            <person name="Gao Y."/>
            <person name="Liu J."/>
            <person name="Shao H."/>
            <person name="Ye R."/>
            <person name="Li L."/>
            <person name="Wei W."/>
            <person name="Wang X."/>
            <person name="Wang C."/>
            <person name="Yang T."/>
            <person name="Huo Q."/>
            <person name="Li W."/>
            <person name="Guo W."/>
            <person name="Chen H."/>
            <person name="Zhou L."/>
            <person name="Ni X."/>
            <person name="Tian J."/>
            <person name="Zhou Y."/>
            <person name="Sheng Y."/>
            <person name="Liu T."/>
            <person name="Pan Y."/>
            <person name="Xia L."/>
            <person name="Li J."/>
            <person name="Zhao F."/>
            <person name="Cao W."/>
        </authorList>
    </citation>
    <scope>NUCLEOTIDE SEQUENCE</scope>
    <source>
        <strain evidence="1">Dsil-2018</strain>
    </source>
</reference>
<keyword evidence="2" id="KW-1185">Reference proteome</keyword>
<gene>
    <name evidence="1" type="ORF">HPB49_009701</name>
</gene>
<dbReference type="EMBL" id="CM023476">
    <property type="protein sequence ID" value="KAH7941060.1"/>
    <property type="molecule type" value="Genomic_DNA"/>
</dbReference>
<evidence type="ECO:0000313" key="2">
    <source>
        <dbReference type="Proteomes" id="UP000821865"/>
    </source>
</evidence>
<proteinExistence type="predicted"/>
<sequence>MKKQPHQALSLEKKLQVLEERNRSGLSKTQVAKNFNIPKSTLSQILKNKAIIENAIKNGTFTLKQM</sequence>
<accession>A0ACB8CE94</accession>
<protein>
    <submittedName>
        <fullName evidence="1">Uncharacterized protein</fullName>
    </submittedName>
</protein>
<dbReference type="Proteomes" id="UP000821865">
    <property type="component" value="Chromosome 7"/>
</dbReference>
<name>A0ACB8CE94_DERSI</name>